<dbReference type="GO" id="GO:0044780">
    <property type="term" value="P:bacterial-type flagellum assembly"/>
    <property type="evidence" value="ECO:0007669"/>
    <property type="project" value="InterPro"/>
</dbReference>
<keyword evidence="5" id="KW-0964">Secreted</keyword>
<dbReference type="GO" id="GO:0005198">
    <property type="term" value="F:structural molecule activity"/>
    <property type="evidence" value="ECO:0007669"/>
    <property type="project" value="InterPro"/>
</dbReference>
<keyword evidence="11" id="KW-0282">Flagellum</keyword>
<protein>
    <recommendedName>
        <fullName evidence="4">Flagellar hook-associated protein 1</fullName>
    </recommendedName>
</protein>
<evidence type="ECO:0000259" key="8">
    <source>
        <dbReference type="Pfam" id="PF06429"/>
    </source>
</evidence>
<comment type="subcellular location">
    <subcellularLocation>
        <location evidence="1">Bacterial flagellum</location>
    </subcellularLocation>
    <subcellularLocation>
        <location evidence="2">Secreted</location>
    </subcellularLocation>
</comment>
<dbReference type="GO" id="GO:0009424">
    <property type="term" value="C:bacterial-type flagellum hook"/>
    <property type="evidence" value="ECO:0007669"/>
    <property type="project" value="InterPro"/>
</dbReference>
<dbReference type="Pfam" id="PF06429">
    <property type="entry name" value="Flg_bbr_C"/>
    <property type="match status" value="1"/>
</dbReference>
<evidence type="ECO:0000259" key="10">
    <source>
        <dbReference type="Pfam" id="PF22638"/>
    </source>
</evidence>
<evidence type="ECO:0000256" key="3">
    <source>
        <dbReference type="ARBA" id="ARBA00009677"/>
    </source>
</evidence>
<dbReference type="AlphaFoldDB" id="A0A1G6NJU3"/>
<dbReference type="InterPro" id="IPR010930">
    <property type="entry name" value="Flg_bb/hook_C_dom"/>
</dbReference>
<dbReference type="PANTHER" id="PTHR30033">
    <property type="entry name" value="FLAGELLAR HOOK-ASSOCIATED PROTEIN 1"/>
    <property type="match status" value="1"/>
</dbReference>
<gene>
    <name evidence="11" type="ORF">SAMN05216576_105139</name>
</gene>
<dbReference type="Pfam" id="PF00460">
    <property type="entry name" value="Flg_bb_rod"/>
    <property type="match status" value="1"/>
</dbReference>
<accession>A0A1G6NJU3</accession>
<evidence type="ECO:0000313" key="11">
    <source>
        <dbReference type="EMBL" id="SDC67576.1"/>
    </source>
</evidence>
<evidence type="ECO:0000256" key="2">
    <source>
        <dbReference type="ARBA" id="ARBA00004613"/>
    </source>
</evidence>
<evidence type="ECO:0000259" key="7">
    <source>
        <dbReference type="Pfam" id="PF00460"/>
    </source>
</evidence>
<proteinExistence type="inferred from homology"/>
<dbReference type="InterPro" id="IPR002371">
    <property type="entry name" value="FlgK"/>
</dbReference>
<dbReference type="GeneID" id="83642420"/>
<keyword evidence="6" id="KW-0975">Bacterial flagellum</keyword>
<evidence type="ECO:0000256" key="1">
    <source>
        <dbReference type="ARBA" id="ARBA00004365"/>
    </source>
</evidence>
<keyword evidence="11" id="KW-0966">Cell projection</keyword>
<keyword evidence="11" id="KW-0969">Cilium</keyword>
<feature type="domain" description="Flagellar basal-body/hook protein C-terminal" evidence="8">
    <location>
        <begin position="634"/>
        <end position="671"/>
    </location>
</feature>
<feature type="domain" description="Flagellar hook-associated protein 1 D2-like" evidence="9">
    <location>
        <begin position="339"/>
        <end position="421"/>
    </location>
</feature>
<dbReference type="EMBL" id="FMZQ01000005">
    <property type="protein sequence ID" value="SDC67576.1"/>
    <property type="molecule type" value="Genomic_DNA"/>
</dbReference>
<dbReference type="PANTHER" id="PTHR30033:SF1">
    <property type="entry name" value="FLAGELLAR HOOK-ASSOCIATED PROTEIN 1"/>
    <property type="match status" value="1"/>
</dbReference>
<evidence type="ECO:0000259" key="9">
    <source>
        <dbReference type="Pfam" id="PF21158"/>
    </source>
</evidence>
<organism evidence="11 12">
    <name type="scientific">Ectopseudomonas chengduensis</name>
    <dbReference type="NCBI Taxonomy" id="489632"/>
    <lineage>
        <taxon>Bacteria</taxon>
        <taxon>Pseudomonadati</taxon>
        <taxon>Pseudomonadota</taxon>
        <taxon>Gammaproteobacteria</taxon>
        <taxon>Pseudomonadales</taxon>
        <taxon>Pseudomonadaceae</taxon>
        <taxon>Ectopseudomonas</taxon>
    </lineage>
</organism>
<evidence type="ECO:0000256" key="5">
    <source>
        <dbReference type="ARBA" id="ARBA00022525"/>
    </source>
</evidence>
<evidence type="ECO:0000256" key="4">
    <source>
        <dbReference type="ARBA" id="ARBA00016244"/>
    </source>
</evidence>
<dbReference type="NCBIfam" id="TIGR02492">
    <property type="entry name" value="flgK_ends"/>
    <property type="match status" value="1"/>
</dbReference>
<sequence length="673" mass="70222">MADLLSIGVSGLRVSQTALSVTGNNITNTDTAGYTRQQVTQVSNASQKLGATYLGSGASITDVRRIYSDFLTTQVRTATALDGDAQTYLTQINQVNSLLADSTTGITAVMANFFAALQTAAASPTDTASRQLLLTQANTLSERFNSIYGQLSDQNGYINQQLSSMTQQVNSLAASVAGYNQAIMNVSAAGGSPNDLLDKRDEAVRELSELIGVTVVQQDGNYNLFIGNGQPLVVGNAASTLNAVPSTEDPARYSLQLSQNSYSTLDVTSSITGGQIGGLLRYREDVLDTTMNELGRLALVVSDQINSQLGQGLDLNAELGAMLFGDINDLTLQQQRSLAQTGNSDTTGNLRVSIEDTSKLSASDYEVTFNSATGYSVRRLSDGKDMGTFDLTDSPAPVIDGFSLQLDAGTVAAGDKFTILPTRYSAGDIKVTMTDANQFALAAPLSATLTTGNVGTGSVTQPTLTTLIDIYDSAAVADMQASLENGMPIKLVYDAASGGAQGYTLYDASGNNIGTGSIVPGQSNKVTVNIAANPPTVPSAYSFEMTLAGSPVAGDSLSIAFNAEGSSDNRNGLAVLALQTSNTVAVNGNSGMSLTTAYSSLIETVGAKTNQAKMDASATEAILTQATTSQQSLSGVNLDEEAANLIKFEQYYTAASQIIKVARSTFDTLINSF</sequence>
<comment type="similarity">
    <text evidence="3">Belongs to the flagella basal body rod proteins family.</text>
</comment>
<reference evidence="12" key="1">
    <citation type="submission" date="2016-10" db="EMBL/GenBank/DDBJ databases">
        <authorList>
            <person name="Varghese N."/>
            <person name="Submissions S."/>
        </authorList>
    </citation>
    <scope>NUCLEOTIDE SEQUENCE [LARGE SCALE GENOMIC DNA]</scope>
    <source>
        <strain evidence="12">DSM 26382</strain>
    </source>
</reference>
<dbReference type="Proteomes" id="UP000199467">
    <property type="component" value="Unassembled WGS sequence"/>
</dbReference>
<evidence type="ECO:0000256" key="6">
    <source>
        <dbReference type="ARBA" id="ARBA00023143"/>
    </source>
</evidence>
<feature type="domain" description="Flagellar basal body rod protein N-terminal" evidence="7">
    <location>
        <begin position="6"/>
        <end position="35"/>
    </location>
</feature>
<dbReference type="InterPro" id="IPR049119">
    <property type="entry name" value="FlgK_D2-like"/>
</dbReference>
<dbReference type="PRINTS" id="PR01005">
    <property type="entry name" value="FLGHOOKAP1"/>
</dbReference>
<dbReference type="InterPro" id="IPR053927">
    <property type="entry name" value="FlgK_helical"/>
</dbReference>
<dbReference type="GO" id="GO:0005576">
    <property type="term" value="C:extracellular region"/>
    <property type="evidence" value="ECO:0007669"/>
    <property type="project" value="UniProtKB-SubCell"/>
</dbReference>
<dbReference type="Pfam" id="PF22638">
    <property type="entry name" value="FlgK_D1"/>
    <property type="match status" value="1"/>
</dbReference>
<name>A0A1G6NJU3_9GAMM</name>
<keyword evidence="12" id="KW-1185">Reference proteome</keyword>
<dbReference type="RefSeq" id="WP_055986465.1">
    <property type="nucleotide sequence ID" value="NZ_FMZQ01000005.1"/>
</dbReference>
<dbReference type="SUPFAM" id="SSF64518">
    <property type="entry name" value="Phase 1 flagellin"/>
    <property type="match status" value="2"/>
</dbReference>
<dbReference type="InterPro" id="IPR001444">
    <property type="entry name" value="Flag_bb_rod_N"/>
</dbReference>
<dbReference type="Pfam" id="PF21158">
    <property type="entry name" value="flgK_1st_1"/>
    <property type="match status" value="1"/>
</dbReference>
<evidence type="ECO:0000313" key="12">
    <source>
        <dbReference type="Proteomes" id="UP000199467"/>
    </source>
</evidence>
<feature type="domain" description="Flagellar hook-associated protein FlgK helical" evidence="10">
    <location>
        <begin position="93"/>
        <end position="324"/>
    </location>
</feature>